<dbReference type="OrthoDB" id="1368803at2759"/>
<dbReference type="PANTHER" id="PTHR10738:SF0">
    <property type="entry name" value="PROTEIN ARGININE N-METHYLTRANSFERASE 5"/>
    <property type="match status" value="1"/>
</dbReference>
<dbReference type="Pfam" id="PF17286">
    <property type="entry name" value="PRMT5_C"/>
    <property type="match status" value="1"/>
</dbReference>
<dbReference type="InterPro" id="IPR029063">
    <property type="entry name" value="SAM-dependent_MTases_sf"/>
</dbReference>
<protein>
    <recommendedName>
        <fullName evidence="4">Protein arginine N-methyltransferase</fullName>
    </recommendedName>
</protein>
<keyword evidence="3 4" id="KW-0949">S-adenosyl-L-methionine</keyword>
<feature type="region of interest" description="Disordered" evidence="8">
    <location>
        <begin position="166"/>
        <end position="192"/>
    </location>
</feature>
<evidence type="ECO:0000259" key="9">
    <source>
        <dbReference type="Pfam" id="PF05185"/>
    </source>
</evidence>
<evidence type="ECO:0000256" key="4">
    <source>
        <dbReference type="PIRNR" id="PIRNR015894"/>
    </source>
</evidence>
<evidence type="ECO:0000259" key="11">
    <source>
        <dbReference type="Pfam" id="PF17286"/>
    </source>
</evidence>
<dbReference type="GO" id="GO:0016274">
    <property type="term" value="F:protein-arginine N-methyltransferase activity"/>
    <property type="evidence" value="ECO:0007669"/>
    <property type="project" value="InterPro"/>
</dbReference>
<feature type="binding site" evidence="6">
    <location>
        <begin position="438"/>
        <end position="439"/>
    </location>
    <ligand>
        <name>S-adenosyl-L-methionine</name>
        <dbReference type="ChEBI" id="CHEBI:59789"/>
    </ligand>
</feature>
<keyword evidence="13" id="KW-1185">Reference proteome</keyword>
<dbReference type="GO" id="GO:0006355">
    <property type="term" value="P:regulation of DNA-templated transcription"/>
    <property type="evidence" value="ECO:0007669"/>
    <property type="project" value="TreeGrafter"/>
</dbReference>
<dbReference type="SUPFAM" id="SSF53335">
    <property type="entry name" value="S-adenosyl-L-methionine-dependent methyltransferases"/>
    <property type="match status" value="1"/>
</dbReference>
<dbReference type="InterPro" id="IPR035247">
    <property type="entry name" value="PRMT5_TIM"/>
</dbReference>
<dbReference type="GO" id="GO:1903360">
    <property type="term" value="P:protein localization to lateral cortical node"/>
    <property type="evidence" value="ECO:0007669"/>
    <property type="project" value="EnsemblFungi"/>
</dbReference>
<evidence type="ECO:0000259" key="10">
    <source>
        <dbReference type="Pfam" id="PF17285"/>
    </source>
</evidence>
<evidence type="ECO:0000256" key="3">
    <source>
        <dbReference type="ARBA" id="ARBA00022691"/>
    </source>
</evidence>
<evidence type="ECO:0000256" key="2">
    <source>
        <dbReference type="ARBA" id="ARBA00022679"/>
    </source>
</evidence>
<reference evidence="12 13" key="1">
    <citation type="journal article" date="2015" name="Genome Biol. Evol.">
        <title>Phylogenomic analyses indicate that early fungi evolved digesting cell walls of algal ancestors of land plants.</title>
        <authorList>
            <person name="Chang Y."/>
            <person name="Wang S."/>
            <person name="Sekimoto S."/>
            <person name="Aerts A.L."/>
            <person name="Choi C."/>
            <person name="Clum A."/>
            <person name="LaButti K.M."/>
            <person name="Lindquist E.A."/>
            <person name="Yee Ngan C."/>
            <person name="Ohm R.A."/>
            <person name="Salamov A.A."/>
            <person name="Grigoriev I.V."/>
            <person name="Spatafora J.W."/>
            <person name="Berbee M.L."/>
        </authorList>
    </citation>
    <scope>NUCLEOTIDE SEQUENCE [LARGE SCALE GENOMIC DNA]</scope>
    <source>
        <strain evidence="12 13">JEL478</strain>
    </source>
</reference>
<feature type="domain" description="PRMT5 arginine-N-methyltransferase" evidence="9">
    <location>
        <begin position="318"/>
        <end position="484"/>
    </location>
</feature>
<dbReference type="GO" id="GO:0071521">
    <property type="term" value="C:Cdc42 GTPase complex"/>
    <property type="evidence" value="ECO:0007669"/>
    <property type="project" value="EnsemblFungi"/>
</dbReference>
<dbReference type="GO" id="GO:0032259">
    <property type="term" value="P:methylation"/>
    <property type="evidence" value="ECO:0007669"/>
    <property type="project" value="UniProtKB-KW"/>
</dbReference>
<dbReference type="STRING" id="1344416.A0A139B0X5"/>
<gene>
    <name evidence="12" type="ORF">M427DRAFT_50773</name>
</gene>
<dbReference type="GO" id="GO:0005634">
    <property type="term" value="C:nucleus"/>
    <property type="evidence" value="ECO:0007669"/>
    <property type="project" value="EnsemblFungi"/>
</dbReference>
<name>A0A139B0X5_GONPJ</name>
<dbReference type="Pfam" id="PF05185">
    <property type="entry name" value="PRMT5"/>
    <property type="match status" value="1"/>
</dbReference>
<keyword evidence="2 4" id="KW-0808">Transferase</keyword>
<evidence type="ECO:0000313" key="12">
    <source>
        <dbReference type="EMBL" id="KXS22453.1"/>
    </source>
</evidence>
<evidence type="ECO:0000313" key="13">
    <source>
        <dbReference type="Proteomes" id="UP000070544"/>
    </source>
</evidence>
<dbReference type="Pfam" id="PF17285">
    <property type="entry name" value="PRMT5_TIM"/>
    <property type="match status" value="1"/>
</dbReference>
<dbReference type="PROSITE" id="PS51678">
    <property type="entry name" value="SAM_MT_PRMT"/>
    <property type="match status" value="1"/>
</dbReference>
<dbReference type="GO" id="GO:0005829">
    <property type="term" value="C:cytosol"/>
    <property type="evidence" value="ECO:0007669"/>
    <property type="project" value="TreeGrafter"/>
</dbReference>
<dbReference type="GO" id="GO:1903359">
    <property type="term" value="P:lateral cortical node assembly"/>
    <property type="evidence" value="ECO:0007669"/>
    <property type="project" value="EnsemblFungi"/>
</dbReference>
<dbReference type="GO" id="GO:1990463">
    <property type="term" value="C:lateral cortical node"/>
    <property type="evidence" value="ECO:0007669"/>
    <property type="project" value="EnsemblFungi"/>
</dbReference>
<dbReference type="Proteomes" id="UP000070544">
    <property type="component" value="Unassembled WGS sequence"/>
</dbReference>
<accession>A0A139B0X5</accession>
<feature type="compositionally biased region" description="Low complexity" evidence="8">
    <location>
        <begin position="166"/>
        <end position="189"/>
    </location>
</feature>
<dbReference type="GO" id="GO:0071470">
    <property type="term" value="P:cellular response to osmotic stress"/>
    <property type="evidence" value="ECO:0007669"/>
    <property type="project" value="EnsemblFungi"/>
</dbReference>
<feature type="domain" description="PRMT5 TIM barrel" evidence="10">
    <location>
        <begin position="44"/>
        <end position="309"/>
    </location>
</feature>
<dbReference type="GO" id="GO:2000100">
    <property type="term" value="P:regulation of establishment or maintenance of bipolar cell polarity regulating cell shape"/>
    <property type="evidence" value="ECO:0007669"/>
    <property type="project" value="EnsemblFungi"/>
</dbReference>
<dbReference type="InterPro" id="IPR035248">
    <property type="entry name" value="PRMT5_C"/>
</dbReference>
<dbReference type="AlphaFoldDB" id="A0A139B0X5"/>
<dbReference type="InterPro" id="IPR007857">
    <property type="entry name" value="Arg_MeTrfase_PRMT5"/>
</dbReference>
<keyword evidence="1 4" id="KW-0489">Methyltransferase</keyword>
<feature type="site" description="Critical for specifying symmetric addition of methyl groups" evidence="7">
    <location>
        <position position="348"/>
    </location>
</feature>
<dbReference type="PANTHER" id="PTHR10738">
    <property type="entry name" value="PROTEIN ARGININE N-METHYLTRANSFERASE 5"/>
    <property type="match status" value="1"/>
</dbReference>
<dbReference type="Gene3D" id="3.20.20.150">
    <property type="entry name" value="Divalent-metal-dependent TIM barrel enzymes"/>
    <property type="match status" value="1"/>
</dbReference>
<dbReference type="Gene3D" id="2.70.160.11">
    <property type="entry name" value="Hnrnp arginine n-methyltransferase1"/>
    <property type="match status" value="1"/>
</dbReference>
<dbReference type="GO" id="GO:0051286">
    <property type="term" value="C:cell tip"/>
    <property type="evidence" value="ECO:0007669"/>
    <property type="project" value="EnsemblFungi"/>
</dbReference>
<evidence type="ECO:0000256" key="1">
    <source>
        <dbReference type="ARBA" id="ARBA00022603"/>
    </source>
</evidence>
<dbReference type="InterPro" id="IPR035075">
    <property type="entry name" value="PRMT5"/>
</dbReference>
<evidence type="ECO:0000256" key="6">
    <source>
        <dbReference type="PIRSR" id="PIRSR015894-2"/>
    </source>
</evidence>
<evidence type="ECO:0000256" key="7">
    <source>
        <dbReference type="PIRSR" id="PIRSR015894-3"/>
    </source>
</evidence>
<dbReference type="OMA" id="IKYAWYE"/>
<dbReference type="InterPro" id="IPR025799">
    <property type="entry name" value="Arg_MeTrfase"/>
</dbReference>
<comment type="similarity">
    <text evidence="4">Belongs to the class I-like SAM-binding methyltransferase superfamily.</text>
</comment>
<sequence>MGDSHKPYSSASSRSHSLYIGLDVDSIPSSILNFVDALRDTNHDFAAVPLITPVASHALLKSTTRILPPFSHDQLYVDSAEFVDYITGIISNAMLRLDSPNHQERFRAEQIVKQEVAWAGHIGLASLLLPTPPAHAPNYARVVNFILTSLPYVTLWIRIPLTSLETSPASPSATTAPPQTPAAAPTAATDSDNADRSAAVMWNRWNALRCACDHSSRLGVALSIPPTLPSPPHLAIWLAEPIKSLVLQKQAFVSNPKGYPVLSRRHQGFVRAVMEAHQPYILLANLTSGTLPSSSGGITAYASYVRHLWDTRPEPDKAERFAKGYKDHLQAPLQPLMDNLESSTYEVFEKDPVKYNQYELAIAAALRDRVPDGSTEITTIMVLGAGRGPLVDRALRAADTTGRIVKVVALEKNVNAVVGLNRKKVQEWGDRVTVVFGDMRGWRPEERADILVSELLGSFGDNELSPECLHPAIPHLLKPTGISIPSSYSAYVAPLTSHKLHSEVAGYKDLKGWETPYVVKFGQVRWEKIERCWTFEHTTADTEDYSGVHDRHCSLTFQLSESMLIHGLAGFFDSVLYKDITISIHPDWHSPGMFSWFPIFFPLRIPVFVTANHSVQVNMWRLSDQRKVWYEWCVVPLLKELGTGDGESIVAAAGGGSVLHNPGGRSYWIGL</sequence>
<evidence type="ECO:0000256" key="5">
    <source>
        <dbReference type="PIRSR" id="PIRSR015894-1"/>
    </source>
</evidence>
<feature type="active site" description="Proton donor/acceptor" evidence="5">
    <location>
        <position position="463"/>
    </location>
</feature>
<feature type="binding site" evidence="6">
    <location>
        <position position="411"/>
    </location>
    <ligand>
        <name>S-adenosyl-L-methionine</name>
        <dbReference type="ChEBI" id="CHEBI:59789"/>
    </ligand>
</feature>
<dbReference type="Gene3D" id="3.40.50.150">
    <property type="entry name" value="Vaccinia Virus protein VP39"/>
    <property type="match status" value="1"/>
</dbReference>
<evidence type="ECO:0000256" key="8">
    <source>
        <dbReference type="SAM" id="MobiDB-lite"/>
    </source>
</evidence>
<dbReference type="GO" id="GO:0061246">
    <property type="term" value="P:establishment or maintenance of bipolar cell polarity regulating cell shape"/>
    <property type="evidence" value="ECO:0007669"/>
    <property type="project" value="EnsemblFungi"/>
</dbReference>
<dbReference type="PIRSF" id="PIRSF015894">
    <property type="entry name" value="Skb1_MeTrfase"/>
    <property type="match status" value="1"/>
</dbReference>
<dbReference type="EMBL" id="KQ965731">
    <property type="protein sequence ID" value="KXS22453.1"/>
    <property type="molecule type" value="Genomic_DNA"/>
</dbReference>
<feature type="domain" description="PRMT5 oligomerisation" evidence="11">
    <location>
        <begin position="487"/>
        <end position="669"/>
    </location>
</feature>
<feature type="active site" description="Proton donor/acceptor" evidence="5">
    <location>
        <position position="454"/>
    </location>
</feature>
<feature type="binding site" evidence="6">
    <location>
        <position position="345"/>
    </location>
    <ligand>
        <name>S-adenosyl-L-methionine</name>
        <dbReference type="ChEBI" id="CHEBI:59789"/>
    </ligand>
</feature>
<proteinExistence type="inferred from homology"/>
<feature type="binding site" evidence="6">
    <location>
        <begin position="354"/>
        <end position="355"/>
    </location>
    <ligand>
        <name>S-adenosyl-L-methionine</name>
        <dbReference type="ChEBI" id="CHEBI:59789"/>
    </ligand>
</feature>
<organism evidence="12 13">
    <name type="scientific">Gonapodya prolifera (strain JEL478)</name>
    <name type="common">Monoblepharis prolifera</name>
    <dbReference type="NCBI Taxonomy" id="1344416"/>
    <lineage>
        <taxon>Eukaryota</taxon>
        <taxon>Fungi</taxon>
        <taxon>Fungi incertae sedis</taxon>
        <taxon>Chytridiomycota</taxon>
        <taxon>Chytridiomycota incertae sedis</taxon>
        <taxon>Monoblepharidomycetes</taxon>
        <taxon>Monoblepharidales</taxon>
        <taxon>Gonapodyaceae</taxon>
        <taxon>Gonapodya</taxon>
    </lineage>
</organism>